<organism evidence="2 3">
    <name type="scientific">Pseudomonas putida</name>
    <name type="common">Arthrobacter siderocapsulatus</name>
    <dbReference type="NCBI Taxonomy" id="303"/>
    <lineage>
        <taxon>Bacteria</taxon>
        <taxon>Pseudomonadati</taxon>
        <taxon>Pseudomonadota</taxon>
        <taxon>Gammaproteobacteria</taxon>
        <taxon>Pseudomonadales</taxon>
        <taxon>Pseudomonadaceae</taxon>
        <taxon>Pseudomonas</taxon>
    </lineage>
</organism>
<accession>A0A7Y7ZG75</accession>
<protein>
    <submittedName>
        <fullName evidence="2">Uncharacterized protein</fullName>
    </submittedName>
</protein>
<name>A0A7Y7ZG75_PSEPU</name>
<dbReference type="EMBL" id="JACARV010000107">
    <property type="protein sequence ID" value="NWC83848.1"/>
    <property type="molecule type" value="Genomic_DNA"/>
</dbReference>
<comment type="caution">
    <text evidence="2">The sequence shown here is derived from an EMBL/GenBank/DDBJ whole genome shotgun (WGS) entry which is preliminary data.</text>
</comment>
<proteinExistence type="predicted"/>
<dbReference type="Proteomes" id="UP000542695">
    <property type="component" value="Unassembled WGS sequence"/>
</dbReference>
<feature type="transmembrane region" description="Helical" evidence="1">
    <location>
        <begin position="6"/>
        <end position="23"/>
    </location>
</feature>
<evidence type="ECO:0000313" key="3">
    <source>
        <dbReference type="Proteomes" id="UP000542695"/>
    </source>
</evidence>
<dbReference type="RefSeq" id="WP_177011210.1">
    <property type="nucleotide sequence ID" value="NZ_JACARV010000107.1"/>
</dbReference>
<dbReference type="AlphaFoldDB" id="A0A7Y7ZG75"/>
<keyword evidence="1" id="KW-0812">Transmembrane</keyword>
<reference evidence="2 3" key="1">
    <citation type="submission" date="2020-04" db="EMBL/GenBank/DDBJ databases">
        <title>Molecular characterization of pseudomonads from Agaricus bisporus reveal novel blotch 2 pathogens in Western Europe.</title>
        <authorList>
            <person name="Taparia T."/>
            <person name="Krijger M."/>
            <person name="Haynes E."/>
            <person name="Elpinstone J.G."/>
            <person name="Noble R."/>
            <person name="Van Der Wolf J."/>
        </authorList>
    </citation>
    <scope>NUCLEOTIDE SEQUENCE [LARGE SCALE GENOMIC DNA]</scope>
    <source>
        <strain evidence="2 3">P7765</strain>
    </source>
</reference>
<keyword evidence="1" id="KW-0472">Membrane</keyword>
<gene>
    <name evidence="2" type="ORF">HX798_26705</name>
</gene>
<evidence type="ECO:0000313" key="2">
    <source>
        <dbReference type="EMBL" id="NWC83848.1"/>
    </source>
</evidence>
<keyword evidence="1" id="KW-1133">Transmembrane helix</keyword>
<sequence>MSGLTVFILVVLVAVIILWRRYGWLKKKATTPRQEPSVDRRDDVEDNLLVSPVTAARAQAAQSKTVVSVVPAKRGATRVSAFPPPVDYDMYDVPAYLRKGVEFTFV</sequence>
<evidence type="ECO:0000256" key="1">
    <source>
        <dbReference type="SAM" id="Phobius"/>
    </source>
</evidence>